<reference evidence="1 2" key="1">
    <citation type="submission" date="2021-01" db="EMBL/GenBank/DDBJ databases">
        <title>Genomic Encyclopedia of Type Strains, Phase IV (KMG-IV): sequencing the most valuable type-strain genomes for metagenomic binning, comparative biology and taxonomic classification.</title>
        <authorList>
            <person name="Goeker M."/>
        </authorList>
    </citation>
    <scope>NUCLEOTIDE SEQUENCE [LARGE SCALE GENOMIC DNA]</scope>
    <source>
        <strain evidence="1 2">DSM 25890</strain>
    </source>
</reference>
<name>A0ABS2NR31_9FIRM</name>
<protein>
    <submittedName>
        <fullName evidence="1">Uncharacterized protein</fullName>
    </submittedName>
</protein>
<proteinExistence type="predicted"/>
<dbReference type="RefSeq" id="WP_204402523.1">
    <property type="nucleotide sequence ID" value="NZ_JAFBEE010000012.1"/>
</dbReference>
<organism evidence="1 2">
    <name type="scientific">Alkaliphilus hydrothermalis</name>
    <dbReference type="NCBI Taxonomy" id="1482730"/>
    <lineage>
        <taxon>Bacteria</taxon>
        <taxon>Bacillati</taxon>
        <taxon>Bacillota</taxon>
        <taxon>Clostridia</taxon>
        <taxon>Peptostreptococcales</taxon>
        <taxon>Natronincolaceae</taxon>
        <taxon>Alkaliphilus</taxon>
    </lineage>
</organism>
<dbReference type="EMBL" id="JAFBEE010000012">
    <property type="protein sequence ID" value="MBM7615385.1"/>
    <property type="molecule type" value="Genomic_DNA"/>
</dbReference>
<accession>A0ABS2NR31</accession>
<gene>
    <name evidence="1" type="ORF">JOC73_001955</name>
</gene>
<sequence length="219" mass="24783">MENHKNLVEEMEHTLNSIPGVLYIKIITTENDQNGLIDIEEINVVSNLERNPKQISRDIQSIFMAKFNLDIDHKKISIAQIFHDSKTSSNTNDKRLSIAGIDYSVNGKEIKTEVRLQLEDKYYRATEIGPNTVSNNYRVIANATIGAIHQFLDHQHLFALEDIKKIEVGKKEVIVVSVSVVTSEYEDLLIGNAVIKGDLRESIARAILDALNRRLSKIC</sequence>
<evidence type="ECO:0000313" key="2">
    <source>
        <dbReference type="Proteomes" id="UP001314796"/>
    </source>
</evidence>
<evidence type="ECO:0000313" key="1">
    <source>
        <dbReference type="EMBL" id="MBM7615385.1"/>
    </source>
</evidence>
<keyword evidence="2" id="KW-1185">Reference proteome</keyword>
<dbReference type="Proteomes" id="UP001314796">
    <property type="component" value="Unassembled WGS sequence"/>
</dbReference>
<comment type="caution">
    <text evidence="1">The sequence shown here is derived from an EMBL/GenBank/DDBJ whole genome shotgun (WGS) entry which is preliminary data.</text>
</comment>